<evidence type="ECO:0000256" key="2">
    <source>
        <dbReference type="ARBA" id="ARBA00023015"/>
    </source>
</evidence>
<reference evidence="7 8" key="1">
    <citation type="submission" date="2016-10" db="EMBL/GenBank/DDBJ databases">
        <authorList>
            <person name="de Groot N.N."/>
        </authorList>
    </citation>
    <scope>NUCLEOTIDE SEQUENCE [LARGE SCALE GENOMIC DNA]</scope>
    <source>
        <strain evidence="7 8">DSM 21650</strain>
    </source>
</reference>
<protein>
    <submittedName>
        <fullName evidence="7">RNA polymerase sigma-70 factor, ECF subfamily</fullName>
    </submittedName>
</protein>
<dbReference type="InterPro" id="IPR036388">
    <property type="entry name" value="WH-like_DNA-bd_sf"/>
</dbReference>
<evidence type="ECO:0000259" key="6">
    <source>
        <dbReference type="Pfam" id="PF08281"/>
    </source>
</evidence>
<dbReference type="SUPFAM" id="SSF88946">
    <property type="entry name" value="Sigma2 domain of RNA polymerase sigma factors"/>
    <property type="match status" value="1"/>
</dbReference>
<evidence type="ECO:0000259" key="5">
    <source>
        <dbReference type="Pfam" id="PF04542"/>
    </source>
</evidence>
<feature type="domain" description="RNA polymerase sigma-70 region 2" evidence="5">
    <location>
        <begin position="22"/>
        <end position="88"/>
    </location>
</feature>
<keyword evidence="4" id="KW-0804">Transcription</keyword>
<dbReference type="GO" id="GO:0003677">
    <property type="term" value="F:DNA binding"/>
    <property type="evidence" value="ECO:0007669"/>
    <property type="project" value="InterPro"/>
</dbReference>
<dbReference type="STRING" id="415015.SAMN05660462_02585"/>
<dbReference type="InterPro" id="IPR039425">
    <property type="entry name" value="RNA_pol_sigma-70-like"/>
</dbReference>
<dbReference type="SUPFAM" id="SSF88659">
    <property type="entry name" value="Sigma3 and sigma4 domains of RNA polymerase sigma factors"/>
    <property type="match status" value="1"/>
</dbReference>
<accession>A0A1H3RWU5</accession>
<dbReference type="InterPro" id="IPR013325">
    <property type="entry name" value="RNA_pol_sigma_r2"/>
</dbReference>
<proteinExistence type="inferred from homology"/>
<feature type="domain" description="RNA polymerase sigma factor 70 region 4 type 2" evidence="6">
    <location>
        <begin position="126"/>
        <end position="178"/>
    </location>
</feature>
<dbReference type="PANTHER" id="PTHR43133:SF60">
    <property type="entry name" value="RNA POLYMERASE SIGMA FACTOR SIGV"/>
    <property type="match status" value="1"/>
</dbReference>
<evidence type="ECO:0000256" key="3">
    <source>
        <dbReference type="ARBA" id="ARBA00023082"/>
    </source>
</evidence>
<dbReference type="Pfam" id="PF04542">
    <property type="entry name" value="Sigma70_r2"/>
    <property type="match status" value="1"/>
</dbReference>
<dbReference type="AlphaFoldDB" id="A0A1H3RWU5"/>
<gene>
    <name evidence="7" type="ORF">SAMN05660462_02585</name>
</gene>
<dbReference type="RefSeq" id="WP_091732041.1">
    <property type="nucleotide sequence ID" value="NZ_FNQE01000032.1"/>
</dbReference>
<keyword evidence="3" id="KW-0731">Sigma factor</keyword>
<dbReference type="GO" id="GO:0016987">
    <property type="term" value="F:sigma factor activity"/>
    <property type="evidence" value="ECO:0007669"/>
    <property type="project" value="UniProtKB-KW"/>
</dbReference>
<dbReference type="InterPro" id="IPR007627">
    <property type="entry name" value="RNA_pol_sigma70_r2"/>
</dbReference>
<evidence type="ECO:0000313" key="7">
    <source>
        <dbReference type="EMBL" id="SDZ29731.1"/>
    </source>
</evidence>
<dbReference type="Gene3D" id="1.10.1740.10">
    <property type="match status" value="1"/>
</dbReference>
<comment type="similarity">
    <text evidence="1">Belongs to the sigma-70 factor family. ECF subfamily.</text>
</comment>
<evidence type="ECO:0000256" key="1">
    <source>
        <dbReference type="ARBA" id="ARBA00010641"/>
    </source>
</evidence>
<evidence type="ECO:0000256" key="4">
    <source>
        <dbReference type="ARBA" id="ARBA00023163"/>
    </source>
</evidence>
<name>A0A1H3RWU5_9FIRM</name>
<organism evidence="7 8">
    <name type="scientific">Proteiniborus ethanoligenes</name>
    <dbReference type="NCBI Taxonomy" id="415015"/>
    <lineage>
        <taxon>Bacteria</taxon>
        <taxon>Bacillati</taxon>
        <taxon>Bacillota</taxon>
        <taxon>Clostridia</taxon>
        <taxon>Eubacteriales</taxon>
        <taxon>Proteiniborus</taxon>
    </lineage>
</organism>
<dbReference type="GO" id="GO:0006352">
    <property type="term" value="P:DNA-templated transcription initiation"/>
    <property type="evidence" value="ECO:0007669"/>
    <property type="project" value="InterPro"/>
</dbReference>
<dbReference type="Proteomes" id="UP000198625">
    <property type="component" value="Unassembled WGS sequence"/>
</dbReference>
<dbReference type="NCBIfam" id="TIGR02937">
    <property type="entry name" value="sigma70-ECF"/>
    <property type="match status" value="1"/>
</dbReference>
<dbReference type="InterPro" id="IPR014284">
    <property type="entry name" value="RNA_pol_sigma-70_dom"/>
</dbReference>
<dbReference type="PANTHER" id="PTHR43133">
    <property type="entry name" value="RNA POLYMERASE ECF-TYPE SIGMA FACTO"/>
    <property type="match status" value="1"/>
</dbReference>
<dbReference type="Gene3D" id="1.10.10.10">
    <property type="entry name" value="Winged helix-like DNA-binding domain superfamily/Winged helix DNA-binding domain"/>
    <property type="match status" value="1"/>
</dbReference>
<dbReference type="OrthoDB" id="9784984at2"/>
<keyword evidence="2" id="KW-0805">Transcription regulation</keyword>
<dbReference type="InterPro" id="IPR013249">
    <property type="entry name" value="RNA_pol_sigma70_r4_t2"/>
</dbReference>
<keyword evidence="8" id="KW-1185">Reference proteome</keyword>
<evidence type="ECO:0000313" key="8">
    <source>
        <dbReference type="Proteomes" id="UP000198625"/>
    </source>
</evidence>
<dbReference type="InterPro" id="IPR013324">
    <property type="entry name" value="RNA_pol_sigma_r3/r4-like"/>
</dbReference>
<dbReference type="EMBL" id="FNQE01000032">
    <property type="protein sequence ID" value="SDZ29731.1"/>
    <property type="molecule type" value="Genomic_DNA"/>
</dbReference>
<dbReference type="CDD" id="cd06171">
    <property type="entry name" value="Sigma70_r4"/>
    <property type="match status" value="1"/>
</dbReference>
<sequence length="198" mass="23686">MNEERIVCELKAGNYTVFTEIIELFKNRVFGMAYKFTNDYNEAQDLSQEIFLKIYKEIGSFRFESKLSTWIYRVSMNTCLDWKRKNSKIKNLSTNIVNHEDEIVEIELKDESSLPEDIYIQSESQREIHQLVLGLPDIYKTVIIMYHFNNMSYEEISKTLSLSERTVETRLYRARRLLKEEFTKLKDRSGYKWNATKL</sequence>
<dbReference type="Pfam" id="PF08281">
    <property type="entry name" value="Sigma70_r4_2"/>
    <property type="match status" value="1"/>
</dbReference>